<sequence length="266" mass="29502">MGNMTSIIKFSGRMGNVISYRVKGEQRVRSVPEYVHQTPATKRAAKDFGTASSHAAVLRNGIVKDIVTYHDDTFANRLNKAMVAIVKADAQRQAGRRQVTLPNLRALEGMQINQHRSISCSYSAQRTYNGNIEVTVTQPRKQFHAKTNLLQFRAVAVFFDFAQGTSQTISSETVTLSDQQTPDAFCLTIPSSHSGPCMIILEAIYCKLENGVPYKMGNRKFNAMDIIAILPPTKETATKPATPPAENEKMQHTKRTAKRQAYLPPG</sequence>
<name>A0ABY6J260_9BACT</name>
<protein>
    <submittedName>
        <fullName evidence="2">Uncharacterized protein</fullName>
    </submittedName>
</protein>
<dbReference type="EMBL" id="CP107006">
    <property type="protein sequence ID" value="UYQ92441.1"/>
    <property type="molecule type" value="Genomic_DNA"/>
</dbReference>
<accession>A0ABY6J260</accession>
<reference evidence="2" key="1">
    <citation type="submission" date="2022-10" db="EMBL/GenBank/DDBJ databases">
        <title>Chitinophaga sp. nov., isolated from soil.</title>
        <authorList>
            <person name="Jeon C.O."/>
        </authorList>
    </citation>
    <scope>NUCLEOTIDE SEQUENCE</scope>
    <source>
        <strain evidence="2">R8</strain>
    </source>
</reference>
<dbReference type="Proteomes" id="UP001162741">
    <property type="component" value="Chromosome"/>
</dbReference>
<evidence type="ECO:0000313" key="2">
    <source>
        <dbReference type="EMBL" id="UYQ92441.1"/>
    </source>
</evidence>
<evidence type="ECO:0000313" key="3">
    <source>
        <dbReference type="Proteomes" id="UP001162741"/>
    </source>
</evidence>
<feature type="region of interest" description="Disordered" evidence="1">
    <location>
        <begin position="234"/>
        <end position="266"/>
    </location>
</feature>
<organism evidence="2 3">
    <name type="scientific">Chitinophaga horti</name>
    <dbReference type="NCBI Taxonomy" id="2920382"/>
    <lineage>
        <taxon>Bacteria</taxon>
        <taxon>Pseudomonadati</taxon>
        <taxon>Bacteroidota</taxon>
        <taxon>Chitinophagia</taxon>
        <taxon>Chitinophagales</taxon>
        <taxon>Chitinophagaceae</taxon>
        <taxon>Chitinophaga</taxon>
    </lineage>
</organism>
<gene>
    <name evidence="2" type="ORF">MKQ68_20365</name>
</gene>
<evidence type="ECO:0000256" key="1">
    <source>
        <dbReference type="SAM" id="MobiDB-lite"/>
    </source>
</evidence>
<dbReference type="RefSeq" id="WP_244844820.1">
    <property type="nucleotide sequence ID" value="NZ_CP107006.1"/>
</dbReference>
<proteinExistence type="predicted"/>
<keyword evidence="3" id="KW-1185">Reference proteome</keyword>